<comment type="caution">
    <text evidence="3">The sequence shown here is derived from an EMBL/GenBank/DDBJ whole genome shotgun (WGS) entry which is preliminary data.</text>
</comment>
<gene>
    <name evidence="3" type="ORF">HYH02_006837</name>
</gene>
<dbReference type="Gene3D" id="3.60.40.10">
    <property type="entry name" value="PPM-type phosphatase domain"/>
    <property type="match status" value="1"/>
</dbReference>
<evidence type="ECO:0000256" key="1">
    <source>
        <dbReference type="SAM" id="MobiDB-lite"/>
    </source>
</evidence>
<feature type="domain" description="PPM-type phosphatase" evidence="2">
    <location>
        <begin position="84"/>
        <end position="457"/>
    </location>
</feature>
<dbReference type="Pfam" id="PF00481">
    <property type="entry name" value="PP2C"/>
    <property type="match status" value="2"/>
</dbReference>
<evidence type="ECO:0000313" key="4">
    <source>
        <dbReference type="Proteomes" id="UP000613740"/>
    </source>
</evidence>
<reference evidence="3" key="1">
    <citation type="journal article" date="2020" name="bioRxiv">
        <title>Comparative genomics of Chlamydomonas.</title>
        <authorList>
            <person name="Craig R.J."/>
            <person name="Hasan A.R."/>
            <person name="Ness R.W."/>
            <person name="Keightley P.D."/>
        </authorList>
    </citation>
    <scope>NUCLEOTIDE SEQUENCE</scope>
    <source>
        <strain evidence="3">CCAP 11/173</strain>
    </source>
</reference>
<organism evidence="3 4">
    <name type="scientific">Chlamydomonas schloesseri</name>
    <dbReference type="NCBI Taxonomy" id="2026947"/>
    <lineage>
        <taxon>Eukaryota</taxon>
        <taxon>Viridiplantae</taxon>
        <taxon>Chlorophyta</taxon>
        <taxon>core chlorophytes</taxon>
        <taxon>Chlorophyceae</taxon>
        <taxon>CS clade</taxon>
        <taxon>Chlamydomonadales</taxon>
        <taxon>Chlamydomonadaceae</taxon>
        <taxon>Chlamydomonas</taxon>
    </lineage>
</organism>
<feature type="region of interest" description="Disordered" evidence="1">
    <location>
        <begin position="183"/>
        <end position="225"/>
    </location>
</feature>
<accession>A0A836B5T5</accession>
<keyword evidence="4" id="KW-1185">Reference proteome</keyword>
<dbReference type="PANTHER" id="PTHR47992">
    <property type="entry name" value="PROTEIN PHOSPHATASE"/>
    <property type="match status" value="1"/>
</dbReference>
<proteinExistence type="predicted"/>
<dbReference type="CDD" id="cd00143">
    <property type="entry name" value="PP2Cc"/>
    <property type="match status" value="1"/>
</dbReference>
<dbReference type="SMART" id="SM00332">
    <property type="entry name" value="PP2Cc"/>
    <property type="match status" value="1"/>
</dbReference>
<dbReference type="InterPro" id="IPR015655">
    <property type="entry name" value="PP2C"/>
</dbReference>
<dbReference type="EMBL" id="JAEHOD010000018">
    <property type="protein sequence ID" value="KAG2448253.1"/>
    <property type="molecule type" value="Genomic_DNA"/>
</dbReference>
<dbReference type="Proteomes" id="UP000613740">
    <property type="component" value="Unassembled WGS sequence"/>
</dbReference>
<feature type="compositionally biased region" description="Basic and acidic residues" evidence="1">
    <location>
        <begin position="183"/>
        <end position="198"/>
    </location>
</feature>
<dbReference type="InterPro" id="IPR001932">
    <property type="entry name" value="PPM-type_phosphatase-like_dom"/>
</dbReference>
<evidence type="ECO:0000313" key="3">
    <source>
        <dbReference type="EMBL" id="KAG2448253.1"/>
    </source>
</evidence>
<protein>
    <recommendedName>
        <fullName evidence="2">PPM-type phosphatase domain-containing protein</fullName>
    </recommendedName>
</protein>
<dbReference type="AlphaFoldDB" id="A0A836B5T5"/>
<feature type="region of interest" description="Disordered" evidence="1">
    <location>
        <begin position="1"/>
        <end position="24"/>
    </location>
</feature>
<sequence>MAAMTGPGAGNADSKPAAAAARLGSSHLSASTDLDAAPDQLPVASVLDDSLQRRKAAAVSSIDKDGAMRDFTLVLSEGAGGGCKWAVGETQGRRGSMEDAHVVCLDADGDGSGRTALFAVFDGHSGGEVSAYCAQHIVEVLKAAPSYATGDLPAALKEAFLELDRRMQDPGSRPELAGYRQLAKADKKTRQDLADKEPAAAAAAKDVKDVAQGDQQQQQQQHGARIVERQERELEVPAPRAEVPPPSRHAVKRYGMVDKDGRYVGPGAGSTAAVAVLRGDQLAVAHAGDSRVVLCENGVAQALTQDHKPDTPAERDRIYQAGLFVMQRPGGVPRVGGSLAMSRAMGDVKFKAPELPPDRQAVTAAPDTTQVRLGGSQAAAPGDPAAASHPRLLVVACDGLWDVMERQQVCNFLELQLGTHGGDLRGAVRALVHEALRHDSAASAPTTDNVTVLVAQLTP</sequence>
<dbReference type="OrthoDB" id="10264738at2759"/>
<dbReference type="PROSITE" id="PS51746">
    <property type="entry name" value="PPM_2"/>
    <property type="match status" value="1"/>
</dbReference>
<evidence type="ECO:0000259" key="2">
    <source>
        <dbReference type="PROSITE" id="PS51746"/>
    </source>
</evidence>
<dbReference type="GO" id="GO:0004722">
    <property type="term" value="F:protein serine/threonine phosphatase activity"/>
    <property type="evidence" value="ECO:0007669"/>
    <property type="project" value="InterPro"/>
</dbReference>
<name>A0A836B5T5_9CHLO</name>
<dbReference type="InterPro" id="IPR036457">
    <property type="entry name" value="PPM-type-like_dom_sf"/>
</dbReference>
<dbReference type="SUPFAM" id="SSF81606">
    <property type="entry name" value="PP2C-like"/>
    <property type="match status" value="1"/>
</dbReference>